<keyword evidence="5" id="KW-0732">Signal</keyword>
<protein>
    <submittedName>
        <fullName evidence="7">Beta-xylosidase</fullName>
    </submittedName>
</protein>
<gene>
    <name evidence="7" type="ORF">GCM10017581_055320</name>
</gene>
<feature type="domain" description="CBM2" evidence="6">
    <location>
        <begin position="15"/>
        <end position="125"/>
    </location>
</feature>
<dbReference type="CDD" id="cd18823">
    <property type="entry name" value="GH43_RcAra43A-like"/>
    <property type="match status" value="1"/>
</dbReference>
<dbReference type="InterPro" id="IPR012291">
    <property type="entry name" value="CBM2_carb-bd_dom_sf"/>
</dbReference>
<evidence type="ECO:0000313" key="7">
    <source>
        <dbReference type="EMBL" id="GLL03786.1"/>
    </source>
</evidence>
<comment type="caution">
    <text evidence="7">The sequence shown here is derived from an EMBL/GenBank/DDBJ whole genome shotgun (WGS) entry which is preliminary data.</text>
</comment>
<feature type="compositionally biased region" description="Low complexity" evidence="4">
    <location>
        <begin position="130"/>
        <end position="155"/>
    </location>
</feature>
<keyword evidence="8" id="KW-1185">Reference proteome</keyword>
<comment type="similarity">
    <text evidence="1">Belongs to the glycosyl hydrolase 43 family.</text>
</comment>
<dbReference type="InterPro" id="IPR006710">
    <property type="entry name" value="Glyco_hydro_43"/>
</dbReference>
<dbReference type="Proteomes" id="UP001143480">
    <property type="component" value="Unassembled WGS sequence"/>
</dbReference>
<feature type="region of interest" description="Disordered" evidence="4">
    <location>
        <begin position="130"/>
        <end position="159"/>
    </location>
</feature>
<dbReference type="Pfam" id="PF00553">
    <property type="entry name" value="CBM_2"/>
    <property type="match status" value="1"/>
</dbReference>
<dbReference type="EMBL" id="BSFP01000037">
    <property type="protein sequence ID" value="GLL03786.1"/>
    <property type="molecule type" value="Genomic_DNA"/>
</dbReference>
<feature type="signal peptide" evidence="5">
    <location>
        <begin position="1"/>
        <end position="18"/>
    </location>
</feature>
<organism evidence="7 8">
    <name type="scientific">Dactylosporangium matsuzakiense</name>
    <dbReference type="NCBI Taxonomy" id="53360"/>
    <lineage>
        <taxon>Bacteria</taxon>
        <taxon>Bacillati</taxon>
        <taxon>Actinomycetota</taxon>
        <taxon>Actinomycetes</taxon>
        <taxon>Micromonosporales</taxon>
        <taxon>Micromonosporaceae</taxon>
        <taxon>Dactylosporangium</taxon>
    </lineage>
</organism>
<dbReference type="SMART" id="SM00637">
    <property type="entry name" value="CBD_II"/>
    <property type="match status" value="1"/>
</dbReference>
<dbReference type="PANTHER" id="PTHR22925">
    <property type="entry name" value="GLYCOSYL HYDROLASE 43 FAMILY MEMBER"/>
    <property type="match status" value="1"/>
</dbReference>
<accession>A0A9W6KNW8</accession>
<evidence type="ECO:0000256" key="3">
    <source>
        <dbReference type="ARBA" id="ARBA00023295"/>
    </source>
</evidence>
<dbReference type="SUPFAM" id="SSF49384">
    <property type="entry name" value="Carbohydrate-binding domain"/>
    <property type="match status" value="1"/>
</dbReference>
<dbReference type="SUPFAM" id="SSF75005">
    <property type="entry name" value="Arabinanase/levansucrase/invertase"/>
    <property type="match status" value="1"/>
</dbReference>
<evidence type="ECO:0000256" key="1">
    <source>
        <dbReference type="ARBA" id="ARBA00009865"/>
    </source>
</evidence>
<evidence type="ECO:0000256" key="2">
    <source>
        <dbReference type="ARBA" id="ARBA00022801"/>
    </source>
</evidence>
<feature type="chain" id="PRO_5040832525" evidence="5">
    <location>
        <begin position="19"/>
        <end position="615"/>
    </location>
</feature>
<dbReference type="Gene3D" id="2.60.40.290">
    <property type="match status" value="1"/>
</dbReference>
<reference evidence="7" key="2">
    <citation type="submission" date="2023-01" db="EMBL/GenBank/DDBJ databases">
        <authorList>
            <person name="Sun Q."/>
            <person name="Evtushenko L."/>
        </authorList>
    </citation>
    <scope>NUCLEOTIDE SEQUENCE</scope>
    <source>
        <strain evidence="7">VKM Ac-1321</strain>
    </source>
</reference>
<dbReference type="PROSITE" id="PS51173">
    <property type="entry name" value="CBM2"/>
    <property type="match status" value="1"/>
</dbReference>
<keyword evidence="3" id="KW-0326">Glycosidase</keyword>
<keyword evidence="2" id="KW-0378">Hydrolase</keyword>
<dbReference type="PANTHER" id="PTHR22925:SF3">
    <property type="entry name" value="GLYCOSYL HYDROLASE FAMILY PROTEIN 43"/>
    <property type="match status" value="1"/>
</dbReference>
<dbReference type="InterPro" id="IPR008965">
    <property type="entry name" value="CBM2/CBM3_carb-bd_dom_sf"/>
</dbReference>
<dbReference type="InterPro" id="IPR001919">
    <property type="entry name" value="CBD2"/>
</dbReference>
<evidence type="ECO:0000256" key="4">
    <source>
        <dbReference type="SAM" id="MobiDB-lite"/>
    </source>
</evidence>
<dbReference type="Pfam" id="PF04616">
    <property type="entry name" value="Glyco_hydro_43"/>
    <property type="match status" value="1"/>
</dbReference>
<name>A0A9W6KNW8_9ACTN</name>
<proteinExistence type="inferred from homology"/>
<dbReference type="GO" id="GO:0030247">
    <property type="term" value="F:polysaccharide binding"/>
    <property type="evidence" value="ECO:0007669"/>
    <property type="project" value="UniProtKB-UniRule"/>
</dbReference>
<dbReference type="GO" id="GO:0004553">
    <property type="term" value="F:hydrolase activity, hydrolyzing O-glycosyl compounds"/>
    <property type="evidence" value="ECO:0007669"/>
    <property type="project" value="InterPro"/>
</dbReference>
<dbReference type="Gene3D" id="2.60.120.260">
    <property type="entry name" value="Galactose-binding domain-like"/>
    <property type="match status" value="1"/>
</dbReference>
<evidence type="ECO:0000256" key="5">
    <source>
        <dbReference type="SAM" id="SignalP"/>
    </source>
</evidence>
<dbReference type="Gene3D" id="2.115.10.20">
    <property type="entry name" value="Glycosyl hydrolase domain, family 43"/>
    <property type="match status" value="1"/>
</dbReference>
<sequence length="615" mass="63356">MVLTAGVAAVSLATAASAASGCQVAYTTNAWSGGFTANIAITNLGSPLTNWTLAFTLTGGEAVGQGWSATFSQSGQNVTAASTSYNGSLATNASTGIGFNGTFSGSAYPGDPTGFTLNGIACAGAVSSTASASPSRTAGSSPSTGPSSSGPAGPAVQNDVFWKDTSGSPIYTQGGGVLKVGNTYYWYGAKYNGAATYYNNPGAGKNSDTSFNAITAYSSTDLVHWKFEGNVLTASDLGGAGWVGRIGVARNPNTGKYVLISQLDGELVFATSSTPNGHFIKAGTQATIGNVVNDMSGDQSVFVDDDGQAYLAFSNRNGRSHLYVARLRPSDYLQVEPAANIANSSSGGREGNIMFKHAGTYYFCSSDLHGWNASHTYCITSSKVASGYSAEFVMQGTDADFSHVTQTGLAFAVNGTAGSFVVFGGDRWSDFAGNGIGYNDWVPVTFNGTTPIFNSLSQWNIDATAGTWSVGSGNNYVLNPGVEADRVAQSTMAGWTSSANVANHAGGHTGRWSMSQSSSSAYTANISQNISLPNGTYTLSAWVRSSGGQKSANLYAKNFGAGELDRSINQSIGNWTPVSIAGITVTNGSIQVGISSNANSGNWVYADDFSLVRMS</sequence>
<dbReference type="InterPro" id="IPR023296">
    <property type="entry name" value="Glyco_hydro_beta-prop_sf"/>
</dbReference>
<evidence type="ECO:0000313" key="8">
    <source>
        <dbReference type="Proteomes" id="UP001143480"/>
    </source>
</evidence>
<dbReference type="GO" id="GO:0005975">
    <property type="term" value="P:carbohydrate metabolic process"/>
    <property type="evidence" value="ECO:0007669"/>
    <property type="project" value="InterPro"/>
</dbReference>
<reference evidence="7" key="1">
    <citation type="journal article" date="2014" name="Int. J. Syst. Evol. Microbiol.">
        <title>Complete genome sequence of Corynebacterium casei LMG S-19264T (=DSM 44701T), isolated from a smear-ripened cheese.</title>
        <authorList>
            <consortium name="US DOE Joint Genome Institute (JGI-PGF)"/>
            <person name="Walter F."/>
            <person name="Albersmeier A."/>
            <person name="Kalinowski J."/>
            <person name="Ruckert C."/>
        </authorList>
    </citation>
    <scope>NUCLEOTIDE SEQUENCE</scope>
    <source>
        <strain evidence="7">VKM Ac-1321</strain>
    </source>
</reference>
<evidence type="ECO:0000259" key="6">
    <source>
        <dbReference type="PROSITE" id="PS51173"/>
    </source>
</evidence>
<dbReference type="AlphaFoldDB" id="A0A9W6KNW8"/>